<gene>
    <name evidence="1" type="ORF">ACFQ3N_18635</name>
</gene>
<comment type="caution">
    <text evidence="1">The sequence shown here is derived from an EMBL/GenBank/DDBJ whole genome shotgun (WGS) entry which is preliminary data.</text>
</comment>
<name>A0ABW3LPU5_9BACI</name>
<evidence type="ECO:0000313" key="2">
    <source>
        <dbReference type="Proteomes" id="UP001597040"/>
    </source>
</evidence>
<dbReference type="Proteomes" id="UP001597040">
    <property type="component" value="Unassembled WGS sequence"/>
</dbReference>
<protein>
    <submittedName>
        <fullName evidence="1">Uncharacterized protein</fullName>
    </submittedName>
</protein>
<evidence type="ECO:0000313" key="1">
    <source>
        <dbReference type="EMBL" id="MFD1040397.1"/>
    </source>
</evidence>
<sequence length="112" mass="12674">MCKEPRIGNTFFTGNCFGTIMPFLGFGQFDSILTGIYAAEDLSGNGSYPILTKSIRKSYERSLTLRRAMEKLSNNSYDLLVKQLNGPIGKRLFKPSRRDPLKIASYLIRPFL</sequence>
<reference evidence="2" key="1">
    <citation type="journal article" date="2019" name="Int. J. Syst. Evol. Microbiol.">
        <title>The Global Catalogue of Microorganisms (GCM) 10K type strain sequencing project: providing services to taxonomists for standard genome sequencing and annotation.</title>
        <authorList>
            <consortium name="The Broad Institute Genomics Platform"/>
            <consortium name="The Broad Institute Genome Sequencing Center for Infectious Disease"/>
            <person name="Wu L."/>
            <person name="Ma J."/>
        </authorList>
    </citation>
    <scope>NUCLEOTIDE SEQUENCE [LARGE SCALE GENOMIC DNA]</scope>
    <source>
        <strain evidence="2">CCUG 56754</strain>
    </source>
</reference>
<proteinExistence type="predicted"/>
<organism evidence="1 2">
    <name type="scientific">Virgibacillus byunsanensis</name>
    <dbReference type="NCBI Taxonomy" id="570945"/>
    <lineage>
        <taxon>Bacteria</taxon>
        <taxon>Bacillati</taxon>
        <taxon>Bacillota</taxon>
        <taxon>Bacilli</taxon>
        <taxon>Bacillales</taxon>
        <taxon>Bacillaceae</taxon>
        <taxon>Virgibacillus</taxon>
    </lineage>
</organism>
<keyword evidence="2" id="KW-1185">Reference proteome</keyword>
<dbReference type="EMBL" id="JBHTKJ010000072">
    <property type="protein sequence ID" value="MFD1040397.1"/>
    <property type="molecule type" value="Genomic_DNA"/>
</dbReference>
<accession>A0ABW3LPU5</accession>